<evidence type="ECO:0000313" key="3">
    <source>
        <dbReference type="Proteomes" id="UP000239366"/>
    </source>
</evidence>
<keyword evidence="1" id="KW-1133">Transmembrane helix</keyword>
<dbReference type="RefSeq" id="WP_105000862.1">
    <property type="nucleotide sequence ID" value="NZ_MQVX01000001.1"/>
</dbReference>
<evidence type="ECO:0000313" key="2">
    <source>
        <dbReference type="EMBL" id="PQJ15209.1"/>
    </source>
</evidence>
<dbReference type="AlphaFoldDB" id="A0A2S7T5K5"/>
<evidence type="ECO:0000256" key="1">
    <source>
        <dbReference type="SAM" id="Phobius"/>
    </source>
</evidence>
<feature type="transmembrane region" description="Helical" evidence="1">
    <location>
        <begin position="88"/>
        <end position="108"/>
    </location>
</feature>
<dbReference type="EMBL" id="MQVX01000001">
    <property type="protein sequence ID" value="PQJ15209.1"/>
    <property type="molecule type" value="Genomic_DNA"/>
</dbReference>
<comment type="caution">
    <text evidence="2">The sequence shown here is derived from an EMBL/GenBank/DDBJ whole genome shotgun (WGS) entry which is preliminary data.</text>
</comment>
<dbReference type="Proteomes" id="UP000239366">
    <property type="component" value="Unassembled WGS sequence"/>
</dbReference>
<organism evidence="2 3">
    <name type="scientific">Aureicoccus marinus</name>
    <dbReference type="NCBI Taxonomy" id="754435"/>
    <lineage>
        <taxon>Bacteria</taxon>
        <taxon>Pseudomonadati</taxon>
        <taxon>Bacteroidota</taxon>
        <taxon>Flavobacteriia</taxon>
        <taxon>Flavobacteriales</taxon>
        <taxon>Flavobacteriaceae</taxon>
        <taxon>Aureicoccus</taxon>
    </lineage>
</organism>
<sequence length="119" mass="13030">MNNKILNFIATIVFTFLFGLFLPWWSIMVAAFLSALLLPLEKWSSFLVPFSAIFFYWGIQAFVISSRNDFILAGKISELLQLGGSPDVLIFVTGVIGGLAAGIAAILGRETKVLLLSKT</sequence>
<name>A0A2S7T5K5_9FLAO</name>
<protein>
    <submittedName>
        <fullName evidence="2">Uncharacterized protein</fullName>
    </submittedName>
</protein>
<proteinExistence type="predicted"/>
<reference evidence="3" key="1">
    <citation type="submission" date="2016-11" db="EMBL/GenBank/DDBJ databases">
        <title>Trade-off between light-utilization and light-protection in marine flavobacteria.</title>
        <authorList>
            <person name="Kumagai Y."/>
            <person name="Yoshizawa S."/>
            <person name="Kogure K."/>
        </authorList>
    </citation>
    <scope>NUCLEOTIDE SEQUENCE [LARGE SCALE GENOMIC DNA]</scope>
    <source>
        <strain evidence="3">SG-18</strain>
    </source>
</reference>
<keyword evidence="1" id="KW-0472">Membrane</keyword>
<gene>
    <name evidence="2" type="ORF">BST99_05225</name>
</gene>
<keyword evidence="3" id="KW-1185">Reference proteome</keyword>
<accession>A0A2S7T5K5</accession>
<feature type="transmembrane region" description="Helical" evidence="1">
    <location>
        <begin position="6"/>
        <end position="39"/>
    </location>
</feature>
<keyword evidence="1" id="KW-0812">Transmembrane</keyword>
<feature type="transmembrane region" description="Helical" evidence="1">
    <location>
        <begin position="46"/>
        <end position="68"/>
    </location>
</feature>
<dbReference type="OrthoDB" id="1525231at2"/>